<organism evidence="13 14">
    <name type="scientific">Lacrimispora amygdalina</name>
    <dbReference type="NCBI Taxonomy" id="253257"/>
    <lineage>
        <taxon>Bacteria</taxon>
        <taxon>Bacillati</taxon>
        <taxon>Bacillota</taxon>
        <taxon>Clostridia</taxon>
        <taxon>Lachnospirales</taxon>
        <taxon>Lachnospiraceae</taxon>
        <taxon>Lacrimispora</taxon>
    </lineage>
</organism>
<dbReference type="Proteomes" id="UP000260680">
    <property type="component" value="Unassembled WGS sequence"/>
</dbReference>
<comment type="caution">
    <text evidence="13">The sequence shown here is derived from an EMBL/GenBank/DDBJ whole genome shotgun (WGS) entry which is preliminary data.</text>
</comment>
<dbReference type="Pfam" id="PF00486">
    <property type="entry name" value="Trans_reg_C"/>
    <property type="match status" value="1"/>
</dbReference>
<evidence type="ECO:0000256" key="5">
    <source>
        <dbReference type="ARBA" id="ARBA00023125"/>
    </source>
</evidence>
<keyword evidence="15" id="KW-1185">Reference proteome</keyword>
<evidence type="ECO:0000256" key="3">
    <source>
        <dbReference type="ARBA" id="ARBA00023012"/>
    </source>
</evidence>
<dbReference type="PANTHER" id="PTHR48111">
    <property type="entry name" value="REGULATOR OF RPOS"/>
    <property type="match status" value="1"/>
</dbReference>
<dbReference type="PROSITE" id="PS51755">
    <property type="entry name" value="OMPR_PHOB"/>
    <property type="match status" value="1"/>
</dbReference>
<keyword evidence="4" id="KW-0805">Transcription regulation</keyword>
<keyword evidence="6" id="KW-0804">Transcription</keyword>
<evidence type="ECO:0000313" key="13">
    <source>
        <dbReference type="EMBL" id="RFZ79229.1"/>
    </source>
</evidence>
<dbReference type="EMBL" id="BRPJ01000033">
    <property type="protein sequence ID" value="GLB30067.1"/>
    <property type="molecule type" value="Genomic_DNA"/>
</dbReference>
<dbReference type="GO" id="GO:0006355">
    <property type="term" value="P:regulation of DNA-templated transcription"/>
    <property type="evidence" value="ECO:0007669"/>
    <property type="project" value="InterPro"/>
</dbReference>
<dbReference type="GO" id="GO:0000156">
    <property type="term" value="F:phosphorelay response regulator activity"/>
    <property type="evidence" value="ECO:0007669"/>
    <property type="project" value="TreeGrafter"/>
</dbReference>
<dbReference type="CDD" id="cd00383">
    <property type="entry name" value="trans_reg_C"/>
    <property type="match status" value="1"/>
</dbReference>
<evidence type="ECO:0000313" key="15">
    <source>
        <dbReference type="Proteomes" id="UP001419084"/>
    </source>
</evidence>
<evidence type="ECO:0000313" key="14">
    <source>
        <dbReference type="Proteomes" id="UP000260680"/>
    </source>
</evidence>
<dbReference type="PROSITE" id="PS50110">
    <property type="entry name" value="RESPONSE_REGULATORY"/>
    <property type="match status" value="1"/>
</dbReference>
<name>A0A3E2NDX6_9FIRM</name>
<keyword evidence="5 9" id="KW-0238">DNA-binding</keyword>
<keyword evidence="3" id="KW-0902">Two-component regulatory system</keyword>
<dbReference type="GO" id="GO:0005829">
    <property type="term" value="C:cytosol"/>
    <property type="evidence" value="ECO:0007669"/>
    <property type="project" value="TreeGrafter"/>
</dbReference>
<dbReference type="SMART" id="SM00448">
    <property type="entry name" value="REC"/>
    <property type="match status" value="1"/>
</dbReference>
<dbReference type="SUPFAM" id="SSF52172">
    <property type="entry name" value="CheY-like"/>
    <property type="match status" value="1"/>
</dbReference>
<accession>A0A3E2NDX6</accession>
<dbReference type="InterPro" id="IPR039420">
    <property type="entry name" value="WalR-like"/>
</dbReference>
<dbReference type="Gene3D" id="3.40.50.2300">
    <property type="match status" value="1"/>
</dbReference>
<evidence type="ECO:0000256" key="6">
    <source>
        <dbReference type="ARBA" id="ARBA00023163"/>
    </source>
</evidence>
<dbReference type="InterPro" id="IPR036388">
    <property type="entry name" value="WH-like_DNA-bd_sf"/>
</dbReference>
<dbReference type="InterPro" id="IPR011006">
    <property type="entry name" value="CheY-like_superfamily"/>
</dbReference>
<evidence type="ECO:0000259" key="10">
    <source>
        <dbReference type="PROSITE" id="PS50110"/>
    </source>
</evidence>
<dbReference type="RefSeq" id="WP_117416740.1">
    <property type="nucleotide sequence ID" value="NZ_BRPJ01000033.1"/>
</dbReference>
<evidence type="ECO:0000256" key="9">
    <source>
        <dbReference type="PROSITE-ProRule" id="PRU01091"/>
    </source>
</evidence>
<evidence type="ECO:0000256" key="4">
    <source>
        <dbReference type="ARBA" id="ARBA00023015"/>
    </source>
</evidence>
<reference evidence="13 14" key="1">
    <citation type="submission" date="2018-07" db="EMBL/GenBank/DDBJ databases">
        <title>New species, Clostridium PI-S10-A1B.</title>
        <authorList>
            <person name="Krishna G."/>
            <person name="Summeta K."/>
            <person name="Shikha S."/>
            <person name="Prabhu P.B."/>
            <person name="Suresh K."/>
        </authorList>
    </citation>
    <scope>NUCLEOTIDE SEQUENCE [LARGE SCALE GENOMIC DNA]</scope>
    <source>
        <strain evidence="13 14">PI-S10-A1B</strain>
    </source>
</reference>
<evidence type="ECO:0000256" key="2">
    <source>
        <dbReference type="ARBA" id="ARBA00022553"/>
    </source>
</evidence>
<dbReference type="AlphaFoldDB" id="A0A3E2NDX6"/>
<feature type="domain" description="OmpR/PhoB-type" evidence="11">
    <location>
        <begin position="125"/>
        <end position="219"/>
    </location>
</feature>
<gene>
    <name evidence="13" type="ORF">DS742_09410</name>
    <name evidence="12" type="ORF">LAD12857_19900</name>
</gene>
<dbReference type="CDD" id="cd17574">
    <property type="entry name" value="REC_OmpR"/>
    <property type="match status" value="1"/>
</dbReference>
<feature type="DNA-binding region" description="OmpR/PhoB-type" evidence="9">
    <location>
        <begin position="125"/>
        <end position="219"/>
    </location>
</feature>
<sequence>MFKILVIEDDKDISELLKFFLEDNGYSVRVADNGIEGIEIYRYESIDLILLDILLPKVDGYTVCKMIRKESDIPIIMITALTGEEEQIRGYDLQVDDYVTKPFSMPVLLKKVAAVLRRINGDQEKKILFYKDLVLDTDNYRVSLKERTIDLTKKEFEILRELLMNQNKIITREHLLGKVWKYEYLGNDRIVDNHIKNIRKKLGVDYIETIKGVGYRIDKVN</sequence>
<dbReference type="FunFam" id="3.40.50.2300:FF:000001">
    <property type="entry name" value="DNA-binding response regulator PhoB"/>
    <property type="match status" value="1"/>
</dbReference>
<dbReference type="Pfam" id="PF00072">
    <property type="entry name" value="Response_reg"/>
    <property type="match status" value="1"/>
</dbReference>
<feature type="modified residue" description="4-aspartylphosphate" evidence="8">
    <location>
        <position position="52"/>
    </location>
</feature>
<dbReference type="SMART" id="SM00862">
    <property type="entry name" value="Trans_reg_C"/>
    <property type="match status" value="1"/>
</dbReference>
<proteinExistence type="predicted"/>
<evidence type="ECO:0000256" key="8">
    <source>
        <dbReference type="PROSITE-ProRule" id="PRU00169"/>
    </source>
</evidence>
<dbReference type="Gene3D" id="1.10.10.10">
    <property type="entry name" value="Winged helix-like DNA-binding domain superfamily/Winged helix DNA-binding domain"/>
    <property type="match status" value="1"/>
</dbReference>
<dbReference type="InterPro" id="IPR001789">
    <property type="entry name" value="Sig_transdc_resp-reg_receiver"/>
</dbReference>
<evidence type="ECO:0000313" key="12">
    <source>
        <dbReference type="EMBL" id="GLB30067.1"/>
    </source>
</evidence>
<dbReference type="OrthoDB" id="9790442at2"/>
<evidence type="ECO:0000256" key="7">
    <source>
        <dbReference type="ARBA" id="ARBA00024867"/>
    </source>
</evidence>
<feature type="domain" description="Response regulatory" evidence="10">
    <location>
        <begin position="3"/>
        <end position="116"/>
    </location>
</feature>
<keyword evidence="2 8" id="KW-0597">Phosphoprotein</keyword>
<dbReference type="Proteomes" id="UP001419084">
    <property type="component" value="Unassembled WGS sequence"/>
</dbReference>
<reference evidence="12 15" key="2">
    <citation type="journal article" date="2024" name="Int. J. Syst. Evol. Microbiol.">
        <title>Lacrimispora brassicae sp. nov. isolated from fermented cabbage, and proposal of Clostridium indicum Gundawar et al. 2019 and Clostridium methoxybenzovorans Mechichi et al. 1999 as heterotypic synonyms of Lacrimispora amygdalina (Parshina et al. 2003) Haas and Blanchard 2020 and Lacrimispora indolis (McClung and McCoy 1957) Haas and Blanchard 2020, respectively.</title>
        <authorList>
            <person name="Kobayashi H."/>
            <person name="Tanizawa Y."/>
            <person name="Sakamoto M."/>
            <person name="Ohkuma M."/>
            <person name="Tohno M."/>
        </authorList>
    </citation>
    <scope>NUCLEOTIDE SEQUENCE [LARGE SCALE GENOMIC DNA]</scope>
    <source>
        <strain evidence="12 15">DSM 12857</strain>
    </source>
</reference>
<evidence type="ECO:0000259" key="11">
    <source>
        <dbReference type="PROSITE" id="PS51755"/>
    </source>
</evidence>
<dbReference type="GO" id="GO:0000976">
    <property type="term" value="F:transcription cis-regulatory region binding"/>
    <property type="evidence" value="ECO:0007669"/>
    <property type="project" value="TreeGrafter"/>
</dbReference>
<dbReference type="GO" id="GO:0032993">
    <property type="term" value="C:protein-DNA complex"/>
    <property type="evidence" value="ECO:0007669"/>
    <property type="project" value="TreeGrafter"/>
</dbReference>
<dbReference type="EMBL" id="QOHO01000026">
    <property type="protein sequence ID" value="RFZ79229.1"/>
    <property type="molecule type" value="Genomic_DNA"/>
</dbReference>
<protein>
    <recommendedName>
        <fullName evidence="1">Stage 0 sporulation protein A homolog</fullName>
    </recommendedName>
</protein>
<evidence type="ECO:0000256" key="1">
    <source>
        <dbReference type="ARBA" id="ARBA00018672"/>
    </source>
</evidence>
<dbReference type="InterPro" id="IPR001867">
    <property type="entry name" value="OmpR/PhoB-type_DNA-bd"/>
</dbReference>
<comment type="function">
    <text evidence="7">May play the central regulatory role in sporulation. It may be an element of the effector pathway responsible for the activation of sporulation genes in response to nutritional stress. Spo0A may act in concert with spo0H (a sigma factor) to control the expression of some genes that are critical to the sporulation process.</text>
</comment>
<dbReference type="PANTHER" id="PTHR48111:SF32">
    <property type="entry name" value="STAGE 0 SPORULATION PROTEIN A HOMOLOG"/>
    <property type="match status" value="1"/>
</dbReference>